<comment type="caution">
    <text evidence="2">The sequence shown here is derived from an EMBL/GenBank/DDBJ whole genome shotgun (WGS) entry which is preliminary data.</text>
</comment>
<name>A0A1V9A0T5_SACPI</name>
<evidence type="ECO:0000313" key="3">
    <source>
        <dbReference type="Proteomes" id="UP000192591"/>
    </source>
</evidence>
<evidence type="ECO:0000313" key="2">
    <source>
        <dbReference type="EMBL" id="OQO90762.1"/>
    </source>
</evidence>
<dbReference type="Gene3D" id="3.10.450.50">
    <property type="match status" value="1"/>
</dbReference>
<dbReference type="Proteomes" id="UP000192591">
    <property type="component" value="Unassembled WGS sequence"/>
</dbReference>
<protein>
    <submittedName>
        <fullName evidence="2">Polyketide cyclase</fullName>
    </submittedName>
</protein>
<dbReference type="InterPro" id="IPR037401">
    <property type="entry name" value="SnoaL-like"/>
</dbReference>
<feature type="domain" description="SnoaL-like" evidence="1">
    <location>
        <begin position="8"/>
        <end position="113"/>
    </location>
</feature>
<accession>A0A1V9A0T5</accession>
<dbReference type="RefSeq" id="WP_081192838.1">
    <property type="nucleotide sequence ID" value="NZ_MWIH01000006.1"/>
</dbReference>
<dbReference type="EMBL" id="MWIH01000006">
    <property type="protein sequence ID" value="OQO90762.1"/>
    <property type="molecule type" value="Genomic_DNA"/>
</dbReference>
<keyword evidence="3" id="KW-1185">Reference proteome</keyword>
<dbReference type="SUPFAM" id="SSF54427">
    <property type="entry name" value="NTF2-like"/>
    <property type="match status" value="1"/>
</dbReference>
<dbReference type="Pfam" id="PF12680">
    <property type="entry name" value="SnoaL_2"/>
    <property type="match status" value="1"/>
</dbReference>
<reference evidence="2 3" key="1">
    <citation type="submission" date="2017-02" db="EMBL/GenBank/DDBJ databases">
        <title>Draft genome of Saccharomonospora sp. 154.</title>
        <authorList>
            <person name="Alonso-Carmona G.S."/>
            <person name="De La Haba R."/>
            <person name="Vera-Gargallo B."/>
            <person name="Sandoval-Trujillo A.H."/>
            <person name="Ramirez-Duran N."/>
            <person name="Ventosa A."/>
        </authorList>
    </citation>
    <scope>NUCLEOTIDE SEQUENCE [LARGE SCALE GENOMIC DNA]</scope>
    <source>
        <strain evidence="2 3">LRS4.154</strain>
    </source>
</reference>
<dbReference type="InterPro" id="IPR032710">
    <property type="entry name" value="NTF2-like_dom_sf"/>
</dbReference>
<dbReference type="AlphaFoldDB" id="A0A1V9A0T5"/>
<gene>
    <name evidence="2" type="ORF">B1813_14600</name>
</gene>
<sequence length="122" mass="13614">MMAAELYRRWLDELWNGDLDRLAEAARTLVTEDFVGHWPGNPGLAQGPDQLADIVRQGRGMIEGSTFEPAVGPVVQDGLVAARWVGRGHYQGRPVTFHGHDLMRLDGDRFAEYWVIAEDPTA</sequence>
<organism evidence="2 3">
    <name type="scientific">Saccharomonospora piscinae</name>
    <dbReference type="NCBI Taxonomy" id="687388"/>
    <lineage>
        <taxon>Bacteria</taxon>
        <taxon>Bacillati</taxon>
        <taxon>Actinomycetota</taxon>
        <taxon>Actinomycetes</taxon>
        <taxon>Pseudonocardiales</taxon>
        <taxon>Pseudonocardiaceae</taxon>
        <taxon>Saccharomonospora</taxon>
    </lineage>
</organism>
<evidence type="ECO:0000259" key="1">
    <source>
        <dbReference type="Pfam" id="PF12680"/>
    </source>
</evidence>
<proteinExistence type="predicted"/>
<dbReference type="STRING" id="1962155.B1813_14600"/>